<reference evidence="2" key="1">
    <citation type="journal article" date="2020" name="Fungal Divers.">
        <title>Resolving the Mortierellaceae phylogeny through synthesis of multi-gene phylogenetics and phylogenomics.</title>
        <authorList>
            <person name="Vandepol N."/>
            <person name="Liber J."/>
            <person name="Desiro A."/>
            <person name="Na H."/>
            <person name="Kennedy M."/>
            <person name="Barry K."/>
            <person name="Grigoriev I.V."/>
            <person name="Miller A.N."/>
            <person name="O'Donnell K."/>
            <person name="Stajich J.E."/>
            <person name="Bonito G."/>
        </authorList>
    </citation>
    <scope>NUCLEOTIDE SEQUENCE</scope>
    <source>
        <strain evidence="2">MES-2147</strain>
    </source>
</reference>
<dbReference type="AlphaFoldDB" id="A0A9P6SMB4"/>
<feature type="compositionally biased region" description="Acidic residues" evidence="1">
    <location>
        <begin position="22"/>
        <end position="67"/>
    </location>
</feature>
<evidence type="ECO:0000313" key="2">
    <source>
        <dbReference type="EMBL" id="KAF9982327.1"/>
    </source>
</evidence>
<dbReference type="Proteomes" id="UP000749646">
    <property type="component" value="Unassembled WGS sequence"/>
</dbReference>
<accession>A0A9P6SMB4</accession>
<name>A0A9P6SMB4_9FUNG</name>
<proteinExistence type="predicted"/>
<feature type="compositionally biased region" description="Polar residues" evidence="1">
    <location>
        <begin position="88"/>
        <end position="97"/>
    </location>
</feature>
<comment type="caution">
    <text evidence="2">The sequence shown here is derived from an EMBL/GenBank/DDBJ whole genome shotgun (WGS) entry which is preliminary data.</text>
</comment>
<gene>
    <name evidence="2" type="ORF">BGZ65_002990</name>
</gene>
<keyword evidence="3" id="KW-1185">Reference proteome</keyword>
<feature type="region of interest" description="Disordered" evidence="1">
    <location>
        <begin position="1"/>
        <end position="98"/>
    </location>
</feature>
<sequence length="145" mass="16625">MKTGSSVLRLLPIQSKPKYYDQADDSEDSEDETYSEEEKEPEDGEEGSDSDSDSDSNEKDDDSEYDMTETSGIGAHNDVQPLQEPNKKMQTLRGTKPTTEEFYEVRTDIDKRIQRAARQVEQQLVDRDETFGERTAAFQQKLMLE</sequence>
<evidence type="ECO:0000256" key="1">
    <source>
        <dbReference type="SAM" id="MobiDB-lite"/>
    </source>
</evidence>
<protein>
    <submittedName>
        <fullName evidence="2">Uncharacterized protein</fullName>
    </submittedName>
</protein>
<evidence type="ECO:0000313" key="3">
    <source>
        <dbReference type="Proteomes" id="UP000749646"/>
    </source>
</evidence>
<dbReference type="EMBL" id="JAAAHW010003596">
    <property type="protein sequence ID" value="KAF9982327.1"/>
    <property type="molecule type" value="Genomic_DNA"/>
</dbReference>
<organism evidence="2 3">
    <name type="scientific">Modicella reniformis</name>
    <dbReference type="NCBI Taxonomy" id="1440133"/>
    <lineage>
        <taxon>Eukaryota</taxon>
        <taxon>Fungi</taxon>
        <taxon>Fungi incertae sedis</taxon>
        <taxon>Mucoromycota</taxon>
        <taxon>Mortierellomycotina</taxon>
        <taxon>Mortierellomycetes</taxon>
        <taxon>Mortierellales</taxon>
        <taxon>Mortierellaceae</taxon>
        <taxon>Modicella</taxon>
    </lineage>
</organism>